<keyword evidence="5" id="KW-0573">Peptidoglycan synthesis</keyword>
<feature type="transmembrane region" description="Helical" evidence="8">
    <location>
        <begin position="130"/>
        <end position="151"/>
    </location>
</feature>
<feature type="transmembrane region" description="Helical" evidence="8">
    <location>
        <begin position="204"/>
        <end position="226"/>
    </location>
</feature>
<feature type="transmembrane region" description="Helical" evidence="8">
    <location>
        <begin position="292"/>
        <end position="315"/>
    </location>
</feature>
<feature type="transmembrane region" description="Helical" evidence="8">
    <location>
        <begin position="336"/>
        <end position="358"/>
    </location>
</feature>
<evidence type="ECO:0000256" key="8">
    <source>
        <dbReference type="SAM" id="Phobius"/>
    </source>
</evidence>
<evidence type="ECO:0000256" key="6">
    <source>
        <dbReference type="ARBA" id="ARBA00022989"/>
    </source>
</evidence>
<evidence type="ECO:0000313" key="9">
    <source>
        <dbReference type="EMBL" id="CAA9323947.1"/>
    </source>
</evidence>
<evidence type="ECO:0000256" key="7">
    <source>
        <dbReference type="ARBA" id="ARBA00023136"/>
    </source>
</evidence>
<dbReference type="GO" id="GO:0015648">
    <property type="term" value="F:lipid-linked peptidoglycan transporter activity"/>
    <property type="evidence" value="ECO:0007669"/>
    <property type="project" value="TreeGrafter"/>
</dbReference>
<keyword evidence="2" id="KW-1003">Cell membrane</keyword>
<feature type="transmembrane region" description="Helical" evidence="8">
    <location>
        <begin position="370"/>
        <end position="390"/>
    </location>
</feature>
<feature type="transmembrane region" description="Helical" evidence="8">
    <location>
        <begin position="163"/>
        <end position="184"/>
    </location>
</feature>
<dbReference type="PRINTS" id="PR01806">
    <property type="entry name" value="VIRFACTRMVIN"/>
</dbReference>
<feature type="transmembrane region" description="Helical" evidence="8">
    <location>
        <begin position="402"/>
        <end position="424"/>
    </location>
</feature>
<dbReference type="InterPro" id="IPR051050">
    <property type="entry name" value="Lipid_II_flippase_MurJ/MviN"/>
</dbReference>
<feature type="transmembrane region" description="Helical" evidence="8">
    <location>
        <begin position="465"/>
        <end position="484"/>
    </location>
</feature>
<organism evidence="9">
    <name type="scientific">uncultured Friedmanniella sp</name>
    <dbReference type="NCBI Taxonomy" id="335381"/>
    <lineage>
        <taxon>Bacteria</taxon>
        <taxon>Bacillati</taxon>
        <taxon>Actinomycetota</taxon>
        <taxon>Actinomycetes</taxon>
        <taxon>Propionibacteriales</taxon>
        <taxon>Nocardioidaceae</taxon>
        <taxon>Friedmanniella</taxon>
        <taxon>environmental samples</taxon>
    </lineage>
</organism>
<dbReference type="InterPro" id="IPR004268">
    <property type="entry name" value="MurJ"/>
</dbReference>
<comment type="subcellular location">
    <subcellularLocation>
        <location evidence="1">Cell membrane</location>
        <topology evidence="1">Multi-pass membrane protein</topology>
    </subcellularLocation>
</comment>
<feature type="transmembrane region" description="Helical" evidence="8">
    <location>
        <begin position="92"/>
        <end position="118"/>
    </location>
</feature>
<evidence type="ECO:0000256" key="3">
    <source>
        <dbReference type="ARBA" id="ARBA00022692"/>
    </source>
</evidence>
<dbReference type="EMBL" id="CADCTT010000309">
    <property type="protein sequence ID" value="CAA9323947.1"/>
    <property type="molecule type" value="Genomic_DNA"/>
</dbReference>
<dbReference type="PANTHER" id="PTHR47019">
    <property type="entry name" value="LIPID II FLIPPASE MURJ"/>
    <property type="match status" value="1"/>
</dbReference>
<feature type="transmembrane region" description="Helical" evidence="8">
    <location>
        <begin position="490"/>
        <end position="517"/>
    </location>
</feature>
<evidence type="ECO:0000256" key="1">
    <source>
        <dbReference type="ARBA" id="ARBA00004651"/>
    </source>
</evidence>
<gene>
    <name evidence="9" type="ORF">AVDCRST_MAG61-2665</name>
</gene>
<feature type="transmembrane region" description="Helical" evidence="8">
    <location>
        <begin position="246"/>
        <end position="272"/>
    </location>
</feature>
<dbReference type="GO" id="GO:0009252">
    <property type="term" value="P:peptidoglycan biosynthetic process"/>
    <property type="evidence" value="ECO:0007669"/>
    <property type="project" value="UniProtKB-KW"/>
</dbReference>
<name>A0A6J4L879_9ACTN</name>
<feature type="transmembrane region" description="Helical" evidence="8">
    <location>
        <begin position="430"/>
        <end position="453"/>
    </location>
</feature>
<dbReference type="AlphaFoldDB" id="A0A6J4L879"/>
<dbReference type="Pfam" id="PF03023">
    <property type="entry name" value="MurJ"/>
    <property type="match status" value="1"/>
</dbReference>
<keyword evidence="3 8" id="KW-0812">Transmembrane</keyword>
<reference evidence="9" key="1">
    <citation type="submission" date="2020-02" db="EMBL/GenBank/DDBJ databases">
        <authorList>
            <person name="Meier V. D."/>
        </authorList>
    </citation>
    <scope>NUCLEOTIDE SEQUENCE</scope>
    <source>
        <strain evidence="9">AVDCRST_MAG61</strain>
    </source>
</reference>
<dbReference type="GO" id="GO:0034204">
    <property type="term" value="P:lipid translocation"/>
    <property type="evidence" value="ECO:0007669"/>
    <property type="project" value="TreeGrafter"/>
</dbReference>
<keyword evidence="6 8" id="KW-1133">Transmembrane helix</keyword>
<dbReference type="GO" id="GO:0008360">
    <property type="term" value="P:regulation of cell shape"/>
    <property type="evidence" value="ECO:0007669"/>
    <property type="project" value="UniProtKB-KW"/>
</dbReference>
<evidence type="ECO:0000256" key="4">
    <source>
        <dbReference type="ARBA" id="ARBA00022960"/>
    </source>
</evidence>
<dbReference type="PANTHER" id="PTHR47019:SF1">
    <property type="entry name" value="LIPID II FLIPPASE MURJ"/>
    <property type="match status" value="1"/>
</dbReference>
<keyword evidence="7 8" id="KW-0472">Membrane</keyword>
<keyword evidence="4" id="KW-0133">Cell shape</keyword>
<evidence type="ECO:0000256" key="5">
    <source>
        <dbReference type="ARBA" id="ARBA00022984"/>
    </source>
</evidence>
<dbReference type="GO" id="GO:0005886">
    <property type="term" value="C:plasma membrane"/>
    <property type="evidence" value="ECO:0007669"/>
    <property type="project" value="UniProtKB-SubCell"/>
</dbReference>
<evidence type="ECO:0000256" key="2">
    <source>
        <dbReference type="ARBA" id="ARBA00022475"/>
    </source>
</evidence>
<proteinExistence type="predicted"/>
<feature type="transmembrane region" description="Helical" evidence="8">
    <location>
        <begin position="58"/>
        <end position="80"/>
    </location>
</feature>
<sequence length="543" mass="54586">MRTGAGVRPGAGSVALSLAGLTLAARLVGFGRSVVFSKTVGDTCLGDAYNAANSLPNVLFEIVAGGVLAGVVVPVVARHVGAGRNEQTSRTVSALVTWTLLLLTPAGLAALLGAPLYARLLASPGCDGSAATMAALLVVFAPQVWFYGLAVVSAGVLQAHSRFLAAAAAPLVSSLVVVAAYLAFAGLAAPAARDDLSALTSRATAVLAWGTTLGVLALALCTLVPLSRLGLRLRPRLRFAGDDHGVILRIAGAGLVGLVLQQLSVLLITWAAQRSGDPGALTRFTWANALYLLPYAVLVAPLLQLVFPRLAVAAGSTEEAPGRAVQRVLRETAPSVAVLAWLGAALLASTAVPVARVFVLGPGSGRTDALAGPIAAFAPAVVGFALLGLASRTLLAQHRARAAGLATGAAWATVLLAVAVLRLVVPPASLVPALAGSVTLGMAVGALVGWSALGRQGVRAGLGRPLLVGTAAAVVAVLACWWPASRLAGAGLSLALGGGAALAALATAVFLGVTALLDRSLLTGLRQLRRHSADTAEVQHARR</sequence>
<accession>A0A6J4L879</accession>
<protein>
    <submittedName>
        <fullName evidence="9">Proposed peptidoglycan lipid II flippase MurJ</fullName>
    </submittedName>
</protein>